<evidence type="ECO:0000313" key="7">
    <source>
        <dbReference type="EMBL" id="RLK50827.1"/>
    </source>
</evidence>
<comment type="subunit">
    <text evidence="3">NDH-1 is composed of 14 different subunits. Subunits NuoB, C, D, E, F, and G constitute the peripheral sector of the complex.</text>
</comment>
<dbReference type="InterPro" id="IPR020396">
    <property type="entry name" value="NADH_UbQ_OxRdtase_CS"/>
</dbReference>
<comment type="subcellular location">
    <subcellularLocation>
        <location evidence="3">Cell membrane</location>
        <topology evidence="3">Peripheral membrane protein</topology>
        <orientation evidence="3">Cytoplasmic side</orientation>
    </subcellularLocation>
</comment>
<dbReference type="Proteomes" id="UP000275461">
    <property type="component" value="Unassembled WGS sequence"/>
</dbReference>
<evidence type="ECO:0000256" key="3">
    <source>
        <dbReference type="HAMAP-Rule" id="MF_01357"/>
    </source>
</evidence>
<dbReference type="OrthoDB" id="9803286at2"/>
<evidence type="ECO:0000256" key="1">
    <source>
        <dbReference type="ARBA" id="ARBA00007569"/>
    </source>
</evidence>
<keyword evidence="3 4" id="KW-0520">NAD</keyword>
<organism evidence="7 8">
    <name type="scientific">Alkalispirillum mobile</name>
    <dbReference type="NCBI Taxonomy" id="85925"/>
    <lineage>
        <taxon>Bacteria</taxon>
        <taxon>Pseudomonadati</taxon>
        <taxon>Pseudomonadota</taxon>
        <taxon>Gammaproteobacteria</taxon>
        <taxon>Chromatiales</taxon>
        <taxon>Ectothiorhodospiraceae</taxon>
        <taxon>Alkalispirillum</taxon>
    </lineage>
</organism>
<evidence type="ECO:0000256" key="5">
    <source>
        <dbReference type="RuleBase" id="RU003582"/>
    </source>
</evidence>
<name>A0A498C6Y8_9GAMM</name>
<dbReference type="AlphaFoldDB" id="A0A498C6Y8"/>
<evidence type="ECO:0000256" key="4">
    <source>
        <dbReference type="RuleBase" id="RU003456"/>
    </source>
</evidence>
<dbReference type="Gene3D" id="3.30.460.80">
    <property type="entry name" value="NADH:ubiquinone oxidoreductase, 30kDa subunit"/>
    <property type="match status" value="1"/>
</dbReference>
<dbReference type="SUPFAM" id="SSF143243">
    <property type="entry name" value="Nqo5-like"/>
    <property type="match status" value="1"/>
</dbReference>
<dbReference type="RefSeq" id="WP_121441283.1">
    <property type="nucleotide sequence ID" value="NZ_RCDA01000001.1"/>
</dbReference>
<evidence type="ECO:0000256" key="2">
    <source>
        <dbReference type="ARBA" id="ARBA00022448"/>
    </source>
</evidence>
<dbReference type="Pfam" id="PF00329">
    <property type="entry name" value="Complex1_30kDa"/>
    <property type="match status" value="2"/>
</dbReference>
<keyword evidence="3" id="KW-0830">Ubiquinone</keyword>
<dbReference type="EMBL" id="RCDA01000001">
    <property type="protein sequence ID" value="RLK50827.1"/>
    <property type="molecule type" value="Genomic_DNA"/>
</dbReference>
<keyword evidence="3" id="KW-0472">Membrane</keyword>
<keyword evidence="3" id="KW-1003">Cell membrane</keyword>
<comment type="caution">
    <text evidence="7">The sequence shown here is derived from an EMBL/GenBank/DDBJ whole genome shotgun (WGS) entry which is preliminary data.</text>
</comment>
<dbReference type="PROSITE" id="PS00542">
    <property type="entry name" value="COMPLEX1_30K"/>
    <property type="match status" value="1"/>
</dbReference>
<dbReference type="PANTHER" id="PTHR10884:SF14">
    <property type="entry name" value="NADH DEHYDROGENASE [UBIQUINONE] IRON-SULFUR PROTEIN 3, MITOCHONDRIAL"/>
    <property type="match status" value="1"/>
</dbReference>
<reference evidence="7 8" key="1">
    <citation type="submission" date="2018-10" db="EMBL/GenBank/DDBJ databases">
        <title>Genomic Encyclopedia of Type Strains, Phase IV (KMG-IV): sequencing the most valuable type-strain genomes for metagenomic binning, comparative biology and taxonomic classification.</title>
        <authorList>
            <person name="Goeker M."/>
        </authorList>
    </citation>
    <scope>NUCLEOTIDE SEQUENCE [LARGE SCALE GENOMIC DNA]</scope>
    <source>
        <strain evidence="7 8">DSM 12769</strain>
    </source>
</reference>
<protein>
    <recommendedName>
        <fullName evidence="3">NADH-quinone oxidoreductase subunit C</fullName>
        <ecNumber evidence="3">7.1.1.-</ecNumber>
    </recommendedName>
    <alternativeName>
        <fullName evidence="3">NADH dehydrogenase I subunit C</fullName>
    </alternativeName>
    <alternativeName>
        <fullName evidence="3">NDH-1 subunit C</fullName>
    </alternativeName>
</protein>
<dbReference type="InterPro" id="IPR037232">
    <property type="entry name" value="NADH_quin_OxRdtase_su_C/D-like"/>
</dbReference>
<comment type="function">
    <text evidence="3">NDH-1 shuttles electrons from NADH, via FMN and iron-sulfur (Fe-S) centers, to quinones in the respiratory chain. The immediate electron acceptor for the enzyme in this species is believed to be ubiquinone. Couples the redox reaction to proton translocation (for every two electrons transferred, four hydrogen ions are translocated across the cytoplasmic membrane), and thus conserves the redox energy in a proton gradient.</text>
</comment>
<dbReference type="GO" id="GO:0005886">
    <property type="term" value="C:plasma membrane"/>
    <property type="evidence" value="ECO:0007669"/>
    <property type="project" value="UniProtKB-SubCell"/>
</dbReference>
<proteinExistence type="inferred from homology"/>
<dbReference type="GO" id="GO:0008137">
    <property type="term" value="F:NADH dehydrogenase (ubiquinone) activity"/>
    <property type="evidence" value="ECO:0007669"/>
    <property type="project" value="InterPro"/>
</dbReference>
<keyword evidence="3 4" id="KW-1278">Translocase</keyword>
<keyword evidence="2 3" id="KW-0813">Transport</keyword>
<dbReference type="GO" id="GO:0050136">
    <property type="term" value="F:NADH dehydrogenase (quinone) (non-electrogenic) activity"/>
    <property type="evidence" value="ECO:0007669"/>
    <property type="project" value="UniProtKB-UniRule"/>
</dbReference>
<keyword evidence="8" id="KW-1185">Reference proteome</keyword>
<comment type="similarity">
    <text evidence="1 3 4">Belongs to the complex I 30 kDa subunit family.</text>
</comment>
<sequence>MAKKLEKLQAAVQERLGERLRDSALDADRNELSIEVAPADLHDAMTTLRDAEGLRFDMLMDIAGVDYAAWGEDEWFTDTAEGTGFSRGVAGNNFARLGITGIYGVQEISENTGRRFASVYQLLSVELNHRLRVRCFCEDDRFPVLDSVVDIWNGANWFEREAFDLYGIIYDGHPDLRRILTDYGFVGHPFRKDFPLIGNVEVRYDEQKRRVVYEPVSIEPRVLVPRVVREDNRYADRKHREEGASDA</sequence>
<evidence type="ECO:0000259" key="6">
    <source>
        <dbReference type="Pfam" id="PF00329"/>
    </source>
</evidence>
<feature type="domain" description="NADH:ubiquinone oxidoreductase 30kDa subunit" evidence="6">
    <location>
        <begin position="34"/>
        <end position="68"/>
    </location>
</feature>
<gene>
    <name evidence="3" type="primary">nuoC</name>
    <name evidence="7" type="ORF">DFR31_0735</name>
</gene>
<comment type="catalytic activity">
    <reaction evidence="3 5">
        <text>a quinone + NADH + 5 H(+)(in) = a quinol + NAD(+) + 4 H(+)(out)</text>
        <dbReference type="Rhea" id="RHEA:57888"/>
        <dbReference type="ChEBI" id="CHEBI:15378"/>
        <dbReference type="ChEBI" id="CHEBI:24646"/>
        <dbReference type="ChEBI" id="CHEBI:57540"/>
        <dbReference type="ChEBI" id="CHEBI:57945"/>
        <dbReference type="ChEBI" id="CHEBI:132124"/>
    </reaction>
</comment>
<feature type="domain" description="NADH:ubiquinone oxidoreductase 30kDa subunit" evidence="6">
    <location>
        <begin position="102"/>
        <end position="198"/>
    </location>
</feature>
<dbReference type="GO" id="GO:0048038">
    <property type="term" value="F:quinone binding"/>
    <property type="evidence" value="ECO:0007669"/>
    <property type="project" value="UniProtKB-KW"/>
</dbReference>
<dbReference type="HAMAP" id="MF_01357">
    <property type="entry name" value="NDH1_NuoC"/>
    <property type="match status" value="1"/>
</dbReference>
<keyword evidence="3 5" id="KW-0874">Quinone</keyword>
<dbReference type="EC" id="7.1.1.-" evidence="3"/>
<dbReference type="InterPro" id="IPR001268">
    <property type="entry name" value="NADH_UbQ_OxRdtase_30kDa_su"/>
</dbReference>
<dbReference type="InterPro" id="IPR010218">
    <property type="entry name" value="NADH_DH_suC"/>
</dbReference>
<dbReference type="NCBIfam" id="NF004730">
    <property type="entry name" value="PRK06074.1-1"/>
    <property type="match status" value="1"/>
</dbReference>
<accession>A0A498C6Y8</accession>
<evidence type="ECO:0000313" key="8">
    <source>
        <dbReference type="Proteomes" id="UP000275461"/>
    </source>
</evidence>
<dbReference type="PANTHER" id="PTHR10884">
    <property type="entry name" value="NADH DEHYDROGENASE UBIQUINONE IRON-SULFUR PROTEIN 3"/>
    <property type="match status" value="1"/>
</dbReference>